<dbReference type="KEGG" id="eaj:Q3M24_18295"/>
<sequence length="272" mass="30988">MSASKITTLGVVFFGLLITSLALGAGTAGWLDEKVNIRFQNEAMSKVLGEISQQTGVAILFDEKLASEKVTGYYKNIKFSEAINRLFNEKNKSIQVFKNEKKITVKTFGAKQFVLASADEAALGQSSDNSSDGMTLAELEKMHKQQYKEYKARIADENEVVEDGMTRAQLKKIVQKQDRQFKMSLKDDNEALEDGMTRAQLKKIVQKQDRQFKMSLKDDNEALEDGMTRAQLKKIVQQQEQQFQKALRNNEQLIDEDKTRRELQGLVRKQMM</sequence>
<evidence type="ECO:0000256" key="1">
    <source>
        <dbReference type="SAM" id="Coils"/>
    </source>
</evidence>
<dbReference type="EMBL" id="CP159373">
    <property type="protein sequence ID" value="XCN72232.1"/>
    <property type="molecule type" value="Genomic_DNA"/>
</dbReference>
<proteinExistence type="predicted"/>
<feature type="coiled-coil region" evidence="1">
    <location>
        <begin position="229"/>
        <end position="256"/>
    </location>
</feature>
<name>A0AAU8LT63_9BACT</name>
<evidence type="ECO:0008006" key="3">
    <source>
        <dbReference type="Google" id="ProtNLM"/>
    </source>
</evidence>
<reference evidence="2" key="2">
    <citation type="submission" date="2024-06" db="EMBL/GenBank/DDBJ databases">
        <authorList>
            <person name="Plum-Jensen L.E."/>
            <person name="Schramm A."/>
            <person name="Marshall I.P.G."/>
        </authorList>
    </citation>
    <scope>NUCLEOTIDE SEQUENCE</scope>
    <source>
        <strain evidence="2">Rat1</strain>
    </source>
</reference>
<evidence type="ECO:0000313" key="2">
    <source>
        <dbReference type="EMBL" id="XCN72232.1"/>
    </source>
</evidence>
<dbReference type="AlphaFoldDB" id="A0AAU8LT63"/>
<accession>A0AAU8LT63</accession>
<gene>
    <name evidence="2" type="ORF">Q3M24_18295</name>
</gene>
<organism evidence="2">
    <name type="scientific">Candidatus Electrothrix aestuarii</name>
    <dbReference type="NCBI Taxonomy" id="3062594"/>
    <lineage>
        <taxon>Bacteria</taxon>
        <taxon>Pseudomonadati</taxon>
        <taxon>Thermodesulfobacteriota</taxon>
        <taxon>Desulfobulbia</taxon>
        <taxon>Desulfobulbales</taxon>
        <taxon>Desulfobulbaceae</taxon>
        <taxon>Candidatus Electrothrix</taxon>
    </lineage>
</organism>
<protein>
    <recommendedName>
        <fullName evidence="3">Secretin/TonB short N-terminal domain-containing protein</fullName>
    </recommendedName>
</protein>
<keyword evidence="1" id="KW-0175">Coiled coil</keyword>
<reference evidence="2" key="1">
    <citation type="journal article" date="2024" name="Syst. Appl. Microbiol.">
        <title>First single-strain enrichments of Electrothrix cable bacteria, description of E. aestuarii sp. nov. and E. rattekaaiensis sp. nov., and proposal of a cable bacteria taxonomy following the rules of the SeqCode.</title>
        <authorList>
            <person name="Plum-Jensen L.E."/>
            <person name="Schramm A."/>
            <person name="Marshall I.P.G."/>
        </authorList>
    </citation>
    <scope>NUCLEOTIDE SEQUENCE</scope>
    <source>
        <strain evidence="2">Rat1</strain>
    </source>
</reference>